<name>A0A1M6B913_9FIRM</name>
<sequence length="147" mass="17202">MKKGVYYSFIFVMLFSFFAFGDSKDIGTISEELLMKRAEAWNNILSEDYSYSDFYNEISSVATAELLVEDLETFSYLKENPTGMERVKSLELLPEKIEKQKNKAIVKGKIIWNMEGYEGTEVVESHYQIALEKYNRNWYIAELEPIE</sequence>
<accession>A0A1M6B913</accession>
<organism evidence="1 2">
    <name type="scientific">Lutispora thermophila DSM 19022</name>
    <dbReference type="NCBI Taxonomy" id="1122184"/>
    <lineage>
        <taxon>Bacteria</taxon>
        <taxon>Bacillati</taxon>
        <taxon>Bacillota</taxon>
        <taxon>Clostridia</taxon>
        <taxon>Lutisporales</taxon>
        <taxon>Lutisporaceae</taxon>
        <taxon>Lutispora</taxon>
    </lineage>
</organism>
<dbReference type="AlphaFoldDB" id="A0A1M6B913"/>
<dbReference type="STRING" id="1122184.SAMN02745176_00331"/>
<dbReference type="EMBL" id="FQZS01000003">
    <property type="protein sequence ID" value="SHI45068.1"/>
    <property type="molecule type" value="Genomic_DNA"/>
</dbReference>
<proteinExistence type="predicted"/>
<protein>
    <recommendedName>
        <fullName evidence="3">DUF4829 domain-containing protein</fullName>
    </recommendedName>
</protein>
<dbReference type="RefSeq" id="WP_073023797.1">
    <property type="nucleotide sequence ID" value="NZ_FQZS01000003.1"/>
</dbReference>
<evidence type="ECO:0008006" key="3">
    <source>
        <dbReference type="Google" id="ProtNLM"/>
    </source>
</evidence>
<gene>
    <name evidence="1" type="ORF">SAMN02745176_00331</name>
</gene>
<dbReference type="Proteomes" id="UP000184442">
    <property type="component" value="Unassembled WGS sequence"/>
</dbReference>
<reference evidence="1 2" key="1">
    <citation type="submission" date="2016-11" db="EMBL/GenBank/DDBJ databases">
        <authorList>
            <person name="Jaros S."/>
            <person name="Januszkiewicz K."/>
            <person name="Wedrychowicz H."/>
        </authorList>
    </citation>
    <scope>NUCLEOTIDE SEQUENCE [LARGE SCALE GENOMIC DNA]</scope>
    <source>
        <strain evidence="1 2">DSM 19022</strain>
    </source>
</reference>
<evidence type="ECO:0000313" key="1">
    <source>
        <dbReference type="EMBL" id="SHI45068.1"/>
    </source>
</evidence>
<evidence type="ECO:0000313" key="2">
    <source>
        <dbReference type="Proteomes" id="UP000184442"/>
    </source>
</evidence>
<keyword evidence="2" id="KW-1185">Reference proteome</keyword>